<dbReference type="Gene3D" id="1.10.10.60">
    <property type="entry name" value="Homeodomain-like"/>
    <property type="match status" value="1"/>
</dbReference>
<dbReference type="Proteomes" id="UP000765845">
    <property type="component" value="Unassembled WGS sequence"/>
</dbReference>
<sequence length="338" mass="37927">MDSINSHWTVNSTSINSVVQAAGALAAPVEELMRAAGINAEALIDPDARHRVSSLHQLYLSLIDCCGEDIGLYVGRVEYINRLNMQLYTCGICRTFREYLNVMPSVLRFAGDIGEVRVSREAGLIRMDWLPLWSGASAYRYQSDEVLSTAVSIVRSICVPPIPVVKACFTYARPADCTMLGQTFGEVLVFSQPRSCLYFDEACLDYPLIQLHGDWNEGVCRATRHLFDDEPDEVVRELRRSLMRLLPTGEFSIDTVAGQQNISRRTLQRRLTERGTHFAEVLQALRKELAVQYIADKNLTITNVALLLGYADHSSFSSAFKSWHGVSPRDFRRAQGAR</sequence>
<dbReference type="SMART" id="SM00342">
    <property type="entry name" value="HTH_ARAC"/>
    <property type="match status" value="1"/>
</dbReference>
<dbReference type="SUPFAM" id="SSF46689">
    <property type="entry name" value="Homeodomain-like"/>
    <property type="match status" value="1"/>
</dbReference>
<gene>
    <name evidence="5" type="ORF">HCU74_04500</name>
</gene>
<evidence type="ECO:0000259" key="4">
    <source>
        <dbReference type="PROSITE" id="PS01124"/>
    </source>
</evidence>
<comment type="caution">
    <text evidence="5">The sequence shown here is derived from an EMBL/GenBank/DDBJ whole genome shotgun (WGS) entry which is preliminary data.</text>
</comment>
<dbReference type="PANTHER" id="PTHR47894:SF1">
    <property type="entry name" value="HTH-TYPE TRANSCRIPTIONAL REGULATOR VQSM"/>
    <property type="match status" value="1"/>
</dbReference>
<keyword evidence="6" id="KW-1185">Reference proteome</keyword>
<dbReference type="InterPro" id="IPR032687">
    <property type="entry name" value="AraC-type_N"/>
</dbReference>
<keyword evidence="1" id="KW-0805">Transcription regulation</keyword>
<protein>
    <submittedName>
        <fullName evidence="5">AraC family transcriptional regulator</fullName>
    </submittedName>
</protein>
<reference evidence="5 6" key="1">
    <citation type="submission" date="2020-04" db="EMBL/GenBank/DDBJ databases">
        <authorList>
            <person name="Yoon J."/>
        </authorList>
    </citation>
    <scope>NUCLEOTIDE SEQUENCE [LARGE SCALE GENOMIC DNA]</scope>
    <source>
        <strain evidence="5 6">KMU-166</strain>
    </source>
</reference>
<dbReference type="RefSeq" id="WP_168449237.1">
    <property type="nucleotide sequence ID" value="NZ_JAAWWK010000002.1"/>
</dbReference>
<keyword evidence="2" id="KW-0238">DNA-binding</keyword>
<dbReference type="PANTHER" id="PTHR47894">
    <property type="entry name" value="HTH-TYPE TRANSCRIPTIONAL REGULATOR GADX"/>
    <property type="match status" value="1"/>
</dbReference>
<dbReference type="Pfam" id="PF12833">
    <property type="entry name" value="HTH_18"/>
    <property type="match status" value="1"/>
</dbReference>
<evidence type="ECO:0000313" key="5">
    <source>
        <dbReference type="EMBL" id="NKI16679.1"/>
    </source>
</evidence>
<dbReference type="InterPro" id="IPR009057">
    <property type="entry name" value="Homeodomain-like_sf"/>
</dbReference>
<dbReference type="InterPro" id="IPR018060">
    <property type="entry name" value="HTH_AraC"/>
</dbReference>
<dbReference type="EMBL" id="JAAWWK010000002">
    <property type="protein sequence ID" value="NKI16679.1"/>
    <property type="molecule type" value="Genomic_DNA"/>
</dbReference>
<dbReference type="PROSITE" id="PS01124">
    <property type="entry name" value="HTH_ARAC_FAMILY_2"/>
    <property type="match status" value="1"/>
</dbReference>
<dbReference type="PRINTS" id="PR00032">
    <property type="entry name" value="HTHARAC"/>
</dbReference>
<evidence type="ECO:0000256" key="1">
    <source>
        <dbReference type="ARBA" id="ARBA00023015"/>
    </source>
</evidence>
<evidence type="ECO:0000313" key="6">
    <source>
        <dbReference type="Proteomes" id="UP000765845"/>
    </source>
</evidence>
<dbReference type="InterPro" id="IPR020449">
    <property type="entry name" value="Tscrpt_reg_AraC-type_HTH"/>
</dbReference>
<feature type="domain" description="HTH araC/xylS-type" evidence="4">
    <location>
        <begin position="232"/>
        <end position="334"/>
    </location>
</feature>
<evidence type="ECO:0000256" key="2">
    <source>
        <dbReference type="ARBA" id="ARBA00023125"/>
    </source>
</evidence>
<keyword evidence="3" id="KW-0804">Transcription</keyword>
<organism evidence="5 6">
    <name type="scientific">Spongiibacter thalassae</name>
    <dbReference type="NCBI Taxonomy" id="2721624"/>
    <lineage>
        <taxon>Bacteria</taxon>
        <taxon>Pseudomonadati</taxon>
        <taxon>Pseudomonadota</taxon>
        <taxon>Gammaproteobacteria</taxon>
        <taxon>Cellvibrionales</taxon>
        <taxon>Spongiibacteraceae</taxon>
        <taxon>Spongiibacter</taxon>
    </lineage>
</organism>
<accession>A0ABX1GBZ3</accession>
<name>A0ABX1GBZ3_9GAMM</name>
<dbReference type="Pfam" id="PF12625">
    <property type="entry name" value="Arabinose_bd"/>
    <property type="match status" value="1"/>
</dbReference>
<proteinExistence type="predicted"/>
<evidence type="ECO:0000256" key="3">
    <source>
        <dbReference type="ARBA" id="ARBA00023163"/>
    </source>
</evidence>